<protein>
    <submittedName>
        <fullName evidence="4">Protein phosphatase 1 regulatory inhibitor subunit 16B</fullName>
    </submittedName>
</protein>
<feature type="repeat" description="ANK" evidence="2">
    <location>
        <begin position="79"/>
        <end position="111"/>
    </location>
</feature>
<evidence type="ECO:0000313" key="4">
    <source>
        <dbReference type="EMBL" id="TPP66967.1"/>
    </source>
</evidence>
<feature type="compositionally biased region" description="Low complexity" evidence="3">
    <location>
        <begin position="312"/>
        <end position="322"/>
    </location>
</feature>
<feature type="compositionally biased region" description="Polar residues" evidence="3">
    <location>
        <begin position="340"/>
        <end position="349"/>
    </location>
</feature>
<evidence type="ECO:0000256" key="1">
    <source>
        <dbReference type="ARBA" id="ARBA00022737"/>
    </source>
</evidence>
<sequence>GKIGSVFSCFVIHPLLITTINLCLFRFLSVRKLLSNGVCPDVANEDGLTALHQCCIDNTPEMCRLLLRFGANPNARDTERWTPLHAAATCHHTELCAILIAHGADLLAMNADGNMPYECCLPGPTLSLIETEMDKRGITQEELDDLRRLPECEMLADMEALYKSGADLNVLDKQGASMLHIAAACGYEEVTIFLLKHGAKINQLDRDGWQAIHIAACWEHCCSKNFSASIRRTSMREKKMISWKEAKQEAEMRGVASLDLGDGDIESAAPESVKPAEASADRRVTSPLSVNTRVLPNQQQQQQSHSNGGGHTSVTSPVVPTVAGKHPSSPQSPPIAGLHVQNTELSQSPRPKRPPAGFTNGLVSPAVSDTSAVANMNRFSSKGSERNSNKPSRSEKRNTGAEPLNPQGSRRGTVDNGHKPTRRTTPSYSTTEGQFTPIPQPRSIAKQPGTNATDLALNQIPPSPSAKSRNHVADRYPNPPGGTLRNNVHTMPSPTLGHRSSVQNRRARLHDPSGPNKVESPAPNLSAHNAYYSPPQQTQPPVSSSGTPKSQITATLRSNQTRSNQTDPQPDSDTIQTTHLPRKAVRELIEYDVENKTSGKCCLIM</sequence>
<feature type="region of interest" description="Disordered" evidence="3">
    <location>
        <begin position="296"/>
        <end position="364"/>
    </location>
</feature>
<feature type="non-terminal residue" evidence="4">
    <location>
        <position position="1"/>
    </location>
</feature>
<keyword evidence="5" id="KW-1185">Reference proteome</keyword>
<keyword evidence="1" id="KW-0677">Repeat</keyword>
<feature type="compositionally biased region" description="Low complexity" evidence="3">
    <location>
        <begin position="533"/>
        <end position="545"/>
    </location>
</feature>
<dbReference type="InterPro" id="IPR036770">
    <property type="entry name" value="Ankyrin_rpt-contain_sf"/>
</dbReference>
<dbReference type="PROSITE" id="PS50088">
    <property type="entry name" value="ANK_REPEAT"/>
    <property type="match status" value="3"/>
</dbReference>
<dbReference type="PANTHER" id="PTHR24179">
    <property type="entry name" value="PROTEIN PHOSPHATASE 1 REGULATORY SUBUNIT 12"/>
    <property type="match status" value="1"/>
</dbReference>
<feature type="repeat" description="ANK" evidence="2">
    <location>
        <begin position="174"/>
        <end position="206"/>
    </location>
</feature>
<dbReference type="Proteomes" id="UP000316759">
    <property type="component" value="Unassembled WGS sequence"/>
</dbReference>
<evidence type="ECO:0000313" key="5">
    <source>
        <dbReference type="Proteomes" id="UP000316759"/>
    </source>
</evidence>
<feature type="region of interest" description="Disordered" evidence="3">
    <location>
        <begin position="260"/>
        <end position="284"/>
    </location>
</feature>
<feature type="region of interest" description="Disordered" evidence="3">
    <location>
        <begin position="378"/>
        <end position="580"/>
    </location>
</feature>
<dbReference type="PANTHER" id="PTHR24179:SF29">
    <property type="entry name" value="LD46604P"/>
    <property type="match status" value="1"/>
</dbReference>
<organism evidence="4 5">
    <name type="scientific">Fasciola gigantica</name>
    <name type="common">Giant liver fluke</name>
    <dbReference type="NCBI Taxonomy" id="46835"/>
    <lineage>
        <taxon>Eukaryota</taxon>
        <taxon>Metazoa</taxon>
        <taxon>Spiralia</taxon>
        <taxon>Lophotrochozoa</taxon>
        <taxon>Platyhelminthes</taxon>
        <taxon>Trematoda</taxon>
        <taxon>Digenea</taxon>
        <taxon>Plagiorchiida</taxon>
        <taxon>Echinostomata</taxon>
        <taxon>Echinostomatoidea</taxon>
        <taxon>Fasciolidae</taxon>
        <taxon>Fasciola</taxon>
    </lineage>
</organism>
<reference evidence="4 5" key="1">
    <citation type="submission" date="2019-04" db="EMBL/GenBank/DDBJ databases">
        <title>Annotation for the trematode Fasciola gigantica.</title>
        <authorList>
            <person name="Choi Y.-J."/>
        </authorList>
    </citation>
    <scope>NUCLEOTIDE SEQUENCE [LARGE SCALE GENOMIC DNA]</scope>
    <source>
        <strain evidence="4">Uganda_cow_1</strain>
    </source>
</reference>
<dbReference type="Pfam" id="PF12796">
    <property type="entry name" value="Ank_2"/>
    <property type="match status" value="2"/>
</dbReference>
<dbReference type="GO" id="GO:0004857">
    <property type="term" value="F:enzyme inhibitor activity"/>
    <property type="evidence" value="ECO:0007669"/>
    <property type="project" value="TreeGrafter"/>
</dbReference>
<evidence type="ECO:0000256" key="2">
    <source>
        <dbReference type="PROSITE-ProRule" id="PRU00023"/>
    </source>
</evidence>
<gene>
    <name evidence="4" type="ORF">FGIG_00091</name>
</gene>
<dbReference type="SMART" id="SM00248">
    <property type="entry name" value="ANK"/>
    <property type="match status" value="3"/>
</dbReference>
<feature type="compositionally biased region" description="Polar residues" evidence="3">
    <location>
        <begin position="484"/>
        <end position="504"/>
    </location>
</feature>
<feature type="compositionally biased region" description="Polar residues" evidence="3">
    <location>
        <begin position="546"/>
        <end position="579"/>
    </location>
</feature>
<dbReference type="InterPro" id="IPR051226">
    <property type="entry name" value="PP1_Regulatory_Subunit"/>
</dbReference>
<keyword evidence="2" id="KW-0040">ANK repeat</keyword>
<name>A0A504Z8D6_FASGI</name>
<dbReference type="InterPro" id="IPR002110">
    <property type="entry name" value="Ankyrin_rpt"/>
</dbReference>
<dbReference type="Gene3D" id="1.25.40.20">
    <property type="entry name" value="Ankyrin repeat-containing domain"/>
    <property type="match status" value="2"/>
</dbReference>
<evidence type="ECO:0000256" key="3">
    <source>
        <dbReference type="SAM" id="MobiDB-lite"/>
    </source>
</evidence>
<feature type="compositionally biased region" description="Basic and acidic residues" evidence="3">
    <location>
        <begin position="383"/>
        <end position="399"/>
    </location>
</feature>
<dbReference type="OrthoDB" id="19014at2759"/>
<dbReference type="STRING" id="46835.A0A504Z8D6"/>
<feature type="repeat" description="ANK" evidence="2">
    <location>
        <begin position="46"/>
        <end position="78"/>
    </location>
</feature>
<dbReference type="SUPFAM" id="SSF48403">
    <property type="entry name" value="Ankyrin repeat"/>
    <property type="match status" value="1"/>
</dbReference>
<accession>A0A504Z8D6</accession>
<comment type="caution">
    <text evidence="4">The sequence shown here is derived from an EMBL/GenBank/DDBJ whole genome shotgun (WGS) entry which is preliminary data.</text>
</comment>
<dbReference type="GO" id="GO:0017020">
    <property type="term" value="F:myosin phosphatase regulator activity"/>
    <property type="evidence" value="ECO:0007669"/>
    <property type="project" value="TreeGrafter"/>
</dbReference>
<proteinExistence type="predicted"/>
<dbReference type="PROSITE" id="PS50297">
    <property type="entry name" value="ANK_REP_REGION"/>
    <property type="match status" value="3"/>
</dbReference>
<dbReference type="GO" id="GO:0005737">
    <property type="term" value="C:cytoplasm"/>
    <property type="evidence" value="ECO:0007669"/>
    <property type="project" value="TreeGrafter"/>
</dbReference>
<dbReference type="EMBL" id="SUNJ01001222">
    <property type="protein sequence ID" value="TPP66967.1"/>
    <property type="molecule type" value="Genomic_DNA"/>
</dbReference>
<dbReference type="AlphaFoldDB" id="A0A504Z8D6"/>